<keyword evidence="3" id="KW-1185">Reference proteome</keyword>
<protein>
    <submittedName>
        <fullName evidence="2">Uncharacterized protein</fullName>
    </submittedName>
</protein>
<dbReference type="Proteomes" id="UP000267289">
    <property type="component" value="Unassembled WGS sequence"/>
</dbReference>
<reference evidence="2 3" key="1">
    <citation type="submission" date="2018-09" db="EMBL/GenBank/DDBJ databases">
        <authorList>
            <person name="Tagini F."/>
        </authorList>
    </citation>
    <scope>NUCLEOTIDE SEQUENCE [LARGE SCALE GENOMIC DNA]</scope>
    <source>
        <strain evidence="2 3">MK13</strain>
    </source>
</reference>
<name>A0A498QQY2_9MYCO</name>
<keyword evidence="1" id="KW-1133">Transmembrane helix</keyword>
<evidence type="ECO:0000256" key="1">
    <source>
        <dbReference type="SAM" id="Phobius"/>
    </source>
</evidence>
<dbReference type="RefSeq" id="WP_244232604.1">
    <property type="nucleotide sequence ID" value="NZ_UPHQ01000352.1"/>
</dbReference>
<evidence type="ECO:0000313" key="2">
    <source>
        <dbReference type="EMBL" id="VBA47392.1"/>
    </source>
</evidence>
<organism evidence="2 3">
    <name type="scientific">Mycobacterium innocens</name>
    <dbReference type="NCBI Taxonomy" id="2341083"/>
    <lineage>
        <taxon>Bacteria</taxon>
        <taxon>Bacillati</taxon>
        <taxon>Actinomycetota</taxon>
        <taxon>Actinomycetes</taxon>
        <taxon>Mycobacteriales</taxon>
        <taxon>Mycobacteriaceae</taxon>
        <taxon>Mycobacterium</taxon>
    </lineage>
</organism>
<feature type="transmembrane region" description="Helical" evidence="1">
    <location>
        <begin position="12"/>
        <end position="29"/>
    </location>
</feature>
<keyword evidence="1" id="KW-0812">Transmembrane</keyword>
<keyword evidence="1" id="KW-0472">Membrane</keyword>
<evidence type="ECO:0000313" key="3">
    <source>
        <dbReference type="Proteomes" id="UP000267289"/>
    </source>
</evidence>
<proteinExistence type="predicted"/>
<sequence length="125" mass="13738">MSYPQAPEGFGWIALTTQYFPLAFMLALFKPTLVIDGYQVPVGGWGRAVVPARRGPHHVHVHVPYWLPSRIGPAGALLDVYPGGLVQLEYKAPVWGTARVRWAARRKATTASASPWLCSPSDLDE</sequence>
<dbReference type="EMBL" id="UPHQ01000352">
    <property type="protein sequence ID" value="VBA47392.1"/>
    <property type="molecule type" value="Genomic_DNA"/>
</dbReference>
<dbReference type="AlphaFoldDB" id="A0A498QQY2"/>
<accession>A0A498QQY2</accession>
<gene>
    <name evidence="2" type="ORF">LAUMK13_05799</name>
</gene>